<keyword evidence="3" id="KW-0812">Transmembrane</keyword>
<feature type="non-terminal residue" evidence="7">
    <location>
        <position position="103"/>
    </location>
</feature>
<evidence type="ECO:0008006" key="9">
    <source>
        <dbReference type="Google" id="ProtNLM"/>
    </source>
</evidence>
<proteinExistence type="inferred from homology"/>
<dbReference type="EMBL" id="CYKH01001743">
    <property type="protein sequence ID" value="CUI14979.1"/>
    <property type="molecule type" value="Genomic_DNA"/>
</dbReference>
<reference evidence="8" key="1">
    <citation type="submission" date="2015-09" db="EMBL/GenBank/DDBJ databases">
        <authorList>
            <consortium name="Pathogen Informatics"/>
        </authorList>
    </citation>
    <scope>NUCLEOTIDE SEQUENCE [LARGE SCALE GENOMIC DNA]</scope>
    <source>
        <strain evidence="8">Lake Konstanz</strain>
    </source>
</reference>
<sequence>MDNLPLAHVNAESGTFSVGVPLGFMEGNTAFLYNHMHFTIQYAPLSEEESQKQHARFVRVGTVLDDDDLESMHRIISFAAKPYSILHEANPQSKCTTSNFTGL</sequence>
<evidence type="ECO:0000313" key="8">
    <source>
        <dbReference type="Proteomes" id="UP000051952"/>
    </source>
</evidence>
<evidence type="ECO:0000256" key="6">
    <source>
        <dbReference type="ARBA" id="ARBA00023136"/>
    </source>
</evidence>
<dbReference type="Proteomes" id="UP000051952">
    <property type="component" value="Unassembled WGS sequence"/>
</dbReference>
<keyword evidence="5" id="KW-1133">Transmembrane helix</keyword>
<evidence type="ECO:0000256" key="5">
    <source>
        <dbReference type="ARBA" id="ARBA00022989"/>
    </source>
</evidence>
<comment type="similarity">
    <text evidence="2">Belongs to the nonaspanin (TM9SF) (TC 9.A.2) family.</text>
</comment>
<evidence type="ECO:0000256" key="4">
    <source>
        <dbReference type="ARBA" id="ARBA00022729"/>
    </source>
</evidence>
<keyword evidence="4" id="KW-0732">Signal</keyword>
<dbReference type="InterPro" id="IPR004240">
    <property type="entry name" value="EMP70"/>
</dbReference>
<evidence type="ECO:0000256" key="3">
    <source>
        <dbReference type="ARBA" id="ARBA00022692"/>
    </source>
</evidence>
<keyword evidence="8" id="KW-1185">Reference proteome</keyword>
<gene>
    <name evidence="7" type="ORF">BSAL_01830c</name>
</gene>
<dbReference type="VEuPathDB" id="TriTrypDB:BSAL_01830c"/>
<dbReference type="GO" id="GO:0016020">
    <property type="term" value="C:membrane"/>
    <property type="evidence" value="ECO:0007669"/>
    <property type="project" value="UniProtKB-SubCell"/>
</dbReference>
<evidence type="ECO:0000256" key="1">
    <source>
        <dbReference type="ARBA" id="ARBA00004141"/>
    </source>
</evidence>
<protein>
    <recommendedName>
        <fullName evidence="9">Transmembrane protein</fullName>
    </recommendedName>
</protein>
<name>A0A0S4KH00_BODSA</name>
<evidence type="ECO:0000313" key="7">
    <source>
        <dbReference type="EMBL" id="CUI14979.1"/>
    </source>
</evidence>
<comment type="subcellular location">
    <subcellularLocation>
        <location evidence="1">Membrane</location>
        <topology evidence="1">Multi-pass membrane protein</topology>
    </subcellularLocation>
</comment>
<dbReference type="Pfam" id="PF02990">
    <property type="entry name" value="EMP70"/>
    <property type="match status" value="1"/>
</dbReference>
<dbReference type="AlphaFoldDB" id="A0A0S4KH00"/>
<evidence type="ECO:0000256" key="2">
    <source>
        <dbReference type="ARBA" id="ARBA00005227"/>
    </source>
</evidence>
<organism evidence="7 8">
    <name type="scientific">Bodo saltans</name>
    <name type="common">Flagellated protozoan</name>
    <dbReference type="NCBI Taxonomy" id="75058"/>
    <lineage>
        <taxon>Eukaryota</taxon>
        <taxon>Discoba</taxon>
        <taxon>Euglenozoa</taxon>
        <taxon>Kinetoplastea</taxon>
        <taxon>Metakinetoplastina</taxon>
        <taxon>Eubodonida</taxon>
        <taxon>Bodonidae</taxon>
        <taxon>Bodo</taxon>
    </lineage>
</organism>
<accession>A0A0S4KH00</accession>
<keyword evidence="6" id="KW-0472">Membrane</keyword>